<evidence type="ECO:0000256" key="10">
    <source>
        <dbReference type="SAM" id="MobiDB-lite"/>
    </source>
</evidence>
<evidence type="ECO:0000256" key="7">
    <source>
        <dbReference type="ARBA" id="ARBA00053047"/>
    </source>
</evidence>
<dbReference type="GO" id="GO:0005634">
    <property type="term" value="C:nucleus"/>
    <property type="evidence" value="ECO:0007669"/>
    <property type="project" value="UniProtKB-SubCell"/>
</dbReference>
<dbReference type="Gene3D" id="3.30.310.50">
    <property type="entry name" value="Alpha-D-phosphohexomutase, C-terminal domain"/>
    <property type="match status" value="1"/>
</dbReference>
<evidence type="ECO:0000256" key="8">
    <source>
        <dbReference type="ARBA" id="ARBA00062157"/>
    </source>
</evidence>
<dbReference type="InterPro" id="IPR015419">
    <property type="entry name" value="CTAG/Pcc1"/>
</dbReference>
<keyword evidence="12" id="KW-1185">Reference proteome</keyword>
<evidence type="ECO:0000256" key="3">
    <source>
        <dbReference type="ARBA" id="ARBA00007073"/>
    </source>
</evidence>
<dbReference type="FunFam" id="3.30.310.50:FF:000005">
    <property type="entry name" value="L antigen family member 3"/>
    <property type="match status" value="1"/>
</dbReference>
<accession>A0A7N9CT24</accession>
<dbReference type="GO" id="GO:0000408">
    <property type="term" value="C:EKC/KEOPS complex"/>
    <property type="evidence" value="ECO:0007669"/>
    <property type="project" value="TreeGrafter"/>
</dbReference>
<dbReference type="Pfam" id="PF09341">
    <property type="entry name" value="Pcc1"/>
    <property type="match status" value="1"/>
</dbReference>
<dbReference type="GeneTree" id="ENSGT00410000025802"/>
<keyword evidence="5" id="KW-0819">tRNA processing</keyword>
<keyword evidence="6" id="KW-0539">Nucleus</keyword>
<dbReference type="PANTHER" id="PTHR31283">
    <property type="entry name" value="EKC/KEOPS COMPLEX SUBUNIT PCC1 FAMILY MEMBER"/>
    <property type="match status" value="1"/>
</dbReference>
<keyword evidence="4" id="KW-0963">Cytoplasm</keyword>
<comment type="subunit">
    <text evidence="8">Component of the EKC/KEOPS complex composed of at least GON7, TP53RK, TPRKB, OSGEP and LAGE3; the whole complex dimerizes.</text>
</comment>
<dbReference type="Ensembl" id="ENSMFAT00000083358.1">
    <property type="protein sequence ID" value="ENSMFAP00000055634.1"/>
    <property type="gene ID" value="ENSMFAG00000012369.2"/>
</dbReference>
<evidence type="ECO:0000256" key="1">
    <source>
        <dbReference type="ARBA" id="ARBA00004123"/>
    </source>
</evidence>
<comment type="subcellular location">
    <subcellularLocation>
        <location evidence="2">Cytoplasm</location>
    </subcellularLocation>
    <subcellularLocation>
        <location evidence="1">Nucleus</location>
    </subcellularLocation>
</comment>
<dbReference type="Bgee" id="ENSMFAG00000012369">
    <property type="expression patterns" value="Expressed in liver and 12 other cell types or tissues"/>
</dbReference>
<evidence type="ECO:0000256" key="5">
    <source>
        <dbReference type="ARBA" id="ARBA00022694"/>
    </source>
</evidence>
<organism evidence="11 12">
    <name type="scientific">Macaca fascicularis</name>
    <name type="common">Crab-eating macaque</name>
    <name type="synonym">Cynomolgus monkey</name>
    <dbReference type="NCBI Taxonomy" id="9541"/>
    <lineage>
        <taxon>Eukaryota</taxon>
        <taxon>Metazoa</taxon>
        <taxon>Chordata</taxon>
        <taxon>Craniata</taxon>
        <taxon>Vertebrata</taxon>
        <taxon>Euteleostomi</taxon>
        <taxon>Mammalia</taxon>
        <taxon>Eutheria</taxon>
        <taxon>Euarchontoglires</taxon>
        <taxon>Primates</taxon>
        <taxon>Haplorrhini</taxon>
        <taxon>Catarrhini</taxon>
        <taxon>Cercopithecidae</taxon>
        <taxon>Cercopithecinae</taxon>
        <taxon>Macaca</taxon>
    </lineage>
</organism>
<evidence type="ECO:0000256" key="9">
    <source>
        <dbReference type="ARBA" id="ARBA00076355"/>
    </source>
</evidence>
<feature type="region of interest" description="Disordered" evidence="10">
    <location>
        <begin position="85"/>
        <end position="110"/>
    </location>
</feature>
<evidence type="ECO:0000313" key="11">
    <source>
        <dbReference type="Ensembl" id="ENSMFAP00000055634.1"/>
    </source>
</evidence>
<reference evidence="11" key="3">
    <citation type="submission" date="2025-09" db="UniProtKB">
        <authorList>
            <consortium name="Ensembl"/>
        </authorList>
    </citation>
    <scope>IDENTIFICATION</scope>
</reference>
<evidence type="ECO:0000256" key="6">
    <source>
        <dbReference type="ARBA" id="ARBA00023242"/>
    </source>
</evidence>
<sequence>MGTSFWEPAEQEMLEPEYSLHFLSMFILPEELGNISGRFPPNPIKRSRSGGGGSCGTRMQSRRKHQLLEGIARVTTAAPVRMDTAAAPAGGAPPPHASGPGRDAPSVARGPGMRPHVFTLSVPFPTPLEAEIVRGSLAPDAEPHQRVVGKNLAVSGRILAVRWEAEDCRLLRISVINFLDHLSLVVQTMQHYGPPISR</sequence>
<dbReference type="GO" id="GO:0008033">
    <property type="term" value="P:tRNA processing"/>
    <property type="evidence" value="ECO:0007669"/>
    <property type="project" value="UniProtKB-KW"/>
</dbReference>
<reference evidence="11 12" key="1">
    <citation type="submission" date="2013-03" db="EMBL/GenBank/DDBJ databases">
        <authorList>
            <person name="Warren W."/>
            <person name="Wilson R.K."/>
        </authorList>
    </citation>
    <scope>NUCLEOTIDE SEQUENCE</scope>
</reference>
<dbReference type="AlphaFoldDB" id="A0A7N9CT24"/>
<evidence type="ECO:0000313" key="12">
    <source>
        <dbReference type="Proteomes" id="UP000233100"/>
    </source>
</evidence>
<dbReference type="GO" id="GO:0005737">
    <property type="term" value="C:cytoplasm"/>
    <property type="evidence" value="ECO:0007669"/>
    <property type="project" value="UniProtKB-SubCell"/>
</dbReference>
<reference evidence="11" key="2">
    <citation type="submission" date="2025-08" db="UniProtKB">
        <authorList>
            <consortium name="Ensembl"/>
        </authorList>
    </citation>
    <scope>IDENTIFICATION</scope>
</reference>
<comment type="similarity">
    <text evidence="3">Belongs to the CTAG/PCC1 family.</text>
</comment>
<comment type="function">
    <text evidence="7">Component of the EKC/KEOPS complex that is required for the formation of a threonylcarbamoyl group on adenosine at position 37 (t(6)A37) in tRNAs that read codons beginning with adenine. The complex is probably involved in the transfer of the threonylcarbamoyl moiety of threonylcarbamoyl-AMP (TC-AMP) to the N6 group of A37. LAGE3 functions as a dimerization module for the complex.</text>
</comment>
<dbReference type="PANTHER" id="PTHR31283:SF19">
    <property type="entry name" value="EKC_KEOPS COMPLEX SUBUNIT LAGE3"/>
    <property type="match status" value="1"/>
</dbReference>
<evidence type="ECO:0000256" key="2">
    <source>
        <dbReference type="ARBA" id="ARBA00004496"/>
    </source>
</evidence>
<evidence type="ECO:0000256" key="4">
    <source>
        <dbReference type="ARBA" id="ARBA00022490"/>
    </source>
</evidence>
<protein>
    <recommendedName>
        <fullName evidence="9">L antigen family member 3</fullName>
    </recommendedName>
</protein>
<dbReference type="GO" id="GO:0070525">
    <property type="term" value="P:tRNA threonylcarbamoyladenosine metabolic process"/>
    <property type="evidence" value="ECO:0007669"/>
    <property type="project" value="TreeGrafter"/>
</dbReference>
<name>A0A7N9CT24_MACFA</name>
<proteinExistence type="inferred from homology"/>
<dbReference type="Proteomes" id="UP000233100">
    <property type="component" value="Chromosome 15"/>
</dbReference>